<comment type="caution">
    <text evidence="1">The sequence shown here is derived from an EMBL/GenBank/DDBJ whole genome shotgun (WGS) entry which is preliminary data.</text>
</comment>
<organism evidence="1 2">
    <name type="scientific">Oceaniovalibus guishaninsula JLT2003</name>
    <dbReference type="NCBI Taxonomy" id="1231392"/>
    <lineage>
        <taxon>Bacteria</taxon>
        <taxon>Pseudomonadati</taxon>
        <taxon>Pseudomonadota</taxon>
        <taxon>Alphaproteobacteria</taxon>
        <taxon>Rhodobacterales</taxon>
        <taxon>Roseobacteraceae</taxon>
        <taxon>Oceaniovalibus</taxon>
    </lineage>
</organism>
<dbReference type="Pfam" id="PF06676">
    <property type="entry name" value="DUF1178"/>
    <property type="match status" value="1"/>
</dbReference>
<dbReference type="eggNOG" id="COG5319">
    <property type="taxonomic scope" value="Bacteria"/>
</dbReference>
<dbReference type="EMBL" id="AMGO01000011">
    <property type="protein sequence ID" value="EKE45109.1"/>
    <property type="molecule type" value="Genomic_DNA"/>
</dbReference>
<accession>K2HQS1</accession>
<reference evidence="1 2" key="1">
    <citation type="journal article" date="2012" name="J. Bacteriol.">
        <title>Draft Genome Sequence of Oceaniovalibus guishaninsula JLT2003T.</title>
        <authorList>
            <person name="Tang K."/>
            <person name="Liu K."/>
            <person name="Jiao N."/>
        </authorList>
    </citation>
    <scope>NUCLEOTIDE SEQUENCE [LARGE SCALE GENOMIC DNA]</scope>
    <source>
        <strain evidence="1 2">JLT2003</strain>
    </source>
</reference>
<gene>
    <name evidence="1" type="ORF">OCGS_0804</name>
</gene>
<dbReference type="STRING" id="1231392.OCGS_0804"/>
<protein>
    <submittedName>
        <fullName evidence="1">Uncharacterized protein</fullName>
    </submittedName>
</protein>
<dbReference type="Proteomes" id="UP000006765">
    <property type="component" value="Unassembled WGS sequence"/>
</dbReference>
<sequence length="147" mass="16029">MTADAYLHRSWTEMPMIRYALKCAADHSFDSWFQSGDAFEALLRGGRIACPECGDTGIVKALMAPRVAGDASAAAPPEHPLAALRRRIEREATYVGADFATEARAIHEGERPHRSIYGEARPTALRGLIEDGVPVAPLPFIPKSRTN</sequence>
<dbReference type="PIRSF" id="PIRSF032131">
    <property type="entry name" value="UCP032131"/>
    <property type="match status" value="1"/>
</dbReference>
<evidence type="ECO:0000313" key="2">
    <source>
        <dbReference type="Proteomes" id="UP000006765"/>
    </source>
</evidence>
<keyword evidence="2" id="KW-1185">Reference proteome</keyword>
<dbReference type="InterPro" id="IPR009562">
    <property type="entry name" value="DUF1178"/>
</dbReference>
<evidence type="ECO:0000313" key="1">
    <source>
        <dbReference type="EMBL" id="EKE45109.1"/>
    </source>
</evidence>
<proteinExistence type="predicted"/>
<dbReference type="PATRIC" id="fig|1231392.3.peg.808"/>
<name>K2HQS1_9RHOB</name>
<dbReference type="AlphaFoldDB" id="K2HQS1"/>